<feature type="domain" description="HTH arsR-type" evidence="4">
    <location>
        <begin position="252"/>
        <end position="324"/>
    </location>
</feature>
<evidence type="ECO:0000313" key="5">
    <source>
        <dbReference type="EMBL" id="MFC5640991.1"/>
    </source>
</evidence>
<gene>
    <name evidence="5" type="ORF">ACFPZF_06435</name>
</gene>
<keyword evidence="6" id="KW-1185">Reference proteome</keyword>
<evidence type="ECO:0000259" key="4">
    <source>
        <dbReference type="SMART" id="SM00418"/>
    </source>
</evidence>
<dbReference type="InterPro" id="IPR051011">
    <property type="entry name" value="Metal_resp_trans_reg"/>
</dbReference>
<dbReference type="InterPro" id="IPR011991">
    <property type="entry name" value="ArsR-like_HTH"/>
</dbReference>
<dbReference type="RefSeq" id="WP_346141231.1">
    <property type="nucleotide sequence ID" value="NZ_BAAAUA010000003.1"/>
</dbReference>
<sequence>MLTLEFSAADVALTRFAHSPLEELANSVQVLKEPGEHAVHLPWVREVAPRIDWTRHGLLSALIRIPNVYVPDFLTPMPLGSAPTPEEELARLTATDPQQVRADLDRITGPLPPPVAELYADPVAGLARLADELRTYWALALAPYWERIRRLVDGEILRRARQMSTGGPAALFADLHPSVTWESGTLRVAHRWYSAERGLDGGRGLVLVPSVFAWPGVWSQTDPPHQPGLVYPPRGVATLWERPAPAPDGLAGVLGRTRAQLLAVLDSPASTTELAARLGISAPNVSHHLTALTAAGLLARHRTGRTVLYLRTPVAEAWLAQERTVVKNS</sequence>
<evidence type="ECO:0000256" key="2">
    <source>
        <dbReference type="ARBA" id="ARBA00023125"/>
    </source>
</evidence>
<dbReference type="CDD" id="cd00090">
    <property type="entry name" value="HTH_ARSR"/>
    <property type="match status" value="1"/>
</dbReference>
<dbReference type="InterPro" id="IPR036388">
    <property type="entry name" value="WH-like_DNA-bd_sf"/>
</dbReference>
<dbReference type="Proteomes" id="UP001596066">
    <property type="component" value="Unassembled WGS sequence"/>
</dbReference>
<comment type="caution">
    <text evidence="5">The sequence shown here is derived from an EMBL/GenBank/DDBJ whole genome shotgun (WGS) entry which is preliminary data.</text>
</comment>
<evidence type="ECO:0000313" key="6">
    <source>
        <dbReference type="Proteomes" id="UP001596066"/>
    </source>
</evidence>
<dbReference type="Pfam" id="PF12840">
    <property type="entry name" value="HTH_20"/>
    <property type="match status" value="1"/>
</dbReference>
<dbReference type="EMBL" id="JBHSOC010000008">
    <property type="protein sequence ID" value="MFC5640991.1"/>
    <property type="molecule type" value="Genomic_DNA"/>
</dbReference>
<dbReference type="SUPFAM" id="SSF46785">
    <property type="entry name" value="Winged helix' DNA-binding domain"/>
    <property type="match status" value="1"/>
</dbReference>
<accession>A0ABW0V8W5</accession>
<dbReference type="Gene3D" id="1.10.10.10">
    <property type="entry name" value="Winged helix-like DNA-binding domain superfamily/Winged helix DNA-binding domain"/>
    <property type="match status" value="1"/>
</dbReference>
<dbReference type="PANTHER" id="PTHR43132">
    <property type="entry name" value="ARSENICAL RESISTANCE OPERON REPRESSOR ARSR-RELATED"/>
    <property type="match status" value="1"/>
</dbReference>
<dbReference type="InterPro" id="IPR001845">
    <property type="entry name" value="HTH_ArsR_DNA-bd_dom"/>
</dbReference>
<protein>
    <submittedName>
        <fullName evidence="5">Helix-turn-helix domain-containing protein</fullName>
    </submittedName>
</protein>
<evidence type="ECO:0000256" key="1">
    <source>
        <dbReference type="ARBA" id="ARBA00023015"/>
    </source>
</evidence>
<dbReference type="InterPro" id="IPR036390">
    <property type="entry name" value="WH_DNA-bd_sf"/>
</dbReference>
<reference evidence="6" key="1">
    <citation type="journal article" date="2019" name="Int. J. Syst. Evol. Microbiol.">
        <title>The Global Catalogue of Microorganisms (GCM) 10K type strain sequencing project: providing services to taxonomists for standard genome sequencing and annotation.</title>
        <authorList>
            <consortium name="The Broad Institute Genomics Platform"/>
            <consortium name="The Broad Institute Genome Sequencing Center for Infectious Disease"/>
            <person name="Wu L."/>
            <person name="Ma J."/>
        </authorList>
    </citation>
    <scope>NUCLEOTIDE SEQUENCE [LARGE SCALE GENOMIC DNA]</scope>
    <source>
        <strain evidence="6">CGMCC 4.1622</strain>
    </source>
</reference>
<organism evidence="5 6">
    <name type="scientific">Kitasatospora cinereorecta</name>
    <dbReference type="NCBI Taxonomy" id="285560"/>
    <lineage>
        <taxon>Bacteria</taxon>
        <taxon>Bacillati</taxon>
        <taxon>Actinomycetota</taxon>
        <taxon>Actinomycetes</taxon>
        <taxon>Kitasatosporales</taxon>
        <taxon>Streptomycetaceae</taxon>
        <taxon>Kitasatospora</taxon>
    </lineage>
</organism>
<name>A0ABW0V8W5_9ACTN</name>
<dbReference type="PANTHER" id="PTHR43132:SF8">
    <property type="entry name" value="HTH-TYPE TRANSCRIPTIONAL REGULATOR KMTR"/>
    <property type="match status" value="1"/>
</dbReference>
<evidence type="ECO:0000256" key="3">
    <source>
        <dbReference type="ARBA" id="ARBA00023163"/>
    </source>
</evidence>
<keyword evidence="2" id="KW-0238">DNA-binding</keyword>
<keyword evidence="3" id="KW-0804">Transcription</keyword>
<proteinExistence type="predicted"/>
<keyword evidence="1" id="KW-0805">Transcription regulation</keyword>
<dbReference type="SMART" id="SM00418">
    <property type="entry name" value="HTH_ARSR"/>
    <property type="match status" value="1"/>
</dbReference>